<dbReference type="InterPro" id="IPR024084">
    <property type="entry name" value="IsoPropMal-DH-like_dom"/>
</dbReference>
<dbReference type="GO" id="GO:0006102">
    <property type="term" value="P:isocitrate metabolic process"/>
    <property type="evidence" value="ECO:0007669"/>
    <property type="project" value="TreeGrafter"/>
</dbReference>
<evidence type="ECO:0000256" key="8">
    <source>
        <dbReference type="ARBA" id="ARBA00023027"/>
    </source>
</evidence>
<dbReference type="InterPro" id="IPR004434">
    <property type="entry name" value="Isocitrate_DH_NAD"/>
</dbReference>
<dbReference type="EMBL" id="JALJOU010000051">
    <property type="protein sequence ID" value="KAK9828372.1"/>
    <property type="molecule type" value="Genomic_DNA"/>
</dbReference>
<reference evidence="10 11" key="1">
    <citation type="journal article" date="2024" name="Nat. Commun.">
        <title>Phylogenomics reveals the evolutionary origins of lichenization in chlorophyte algae.</title>
        <authorList>
            <person name="Puginier C."/>
            <person name="Libourel C."/>
            <person name="Otte J."/>
            <person name="Skaloud P."/>
            <person name="Haon M."/>
            <person name="Grisel S."/>
            <person name="Petersen M."/>
            <person name="Berrin J.G."/>
            <person name="Delaux P.M."/>
            <person name="Dal Grande F."/>
            <person name="Keller J."/>
        </authorList>
    </citation>
    <scope>NUCLEOTIDE SEQUENCE [LARGE SCALE GENOMIC DNA]</scope>
    <source>
        <strain evidence="10 11">SAG 245.80</strain>
    </source>
</reference>
<keyword evidence="11" id="KW-1185">Reference proteome</keyword>
<evidence type="ECO:0000313" key="10">
    <source>
        <dbReference type="EMBL" id="KAK9828372.1"/>
    </source>
</evidence>
<dbReference type="FunFam" id="3.40.718.10:FF:000003">
    <property type="entry name" value="Isocitrate dehydrogenase [NAD] subunit, mitochondrial"/>
    <property type="match status" value="1"/>
</dbReference>
<feature type="domain" description="Isopropylmalate dehydrogenase-like" evidence="9">
    <location>
        <begin position="38"/>
        <end position="363"/>
    </location>
</feature>
<dbReference type="PANTHER" id="PTHR11835">
    <property type="entry name" value="DECARBOXYLATING DEHYDROGENASES-ISOCITRATE, ISOPROPYLMALATE, TARTRATE"/>
    <property type="match status" value="1"/>
</dbReference>
<dbReference type="Pfam" id="PF00180">
    <property type="entry name" value="Iso_dh"/>
    <property type="match status" value="1"/>
</dbReference>
<dbReference type="NCBIfam" id="TIGR00175">
    <property type="entry name" value="mito_nad_idh"/>
    <property type="match status" value="1"/>
</dbReference>
<organism evidence="10 11">
    <name type="scientific">Elliptochloris bilobata</name>
    <dbReference type="NCBI Taxonomy" id="381761"/>
    <lineage>
        <taxon>Eukaryota</taxon>
        <taxon>Viridiplantae</taxon>
        <taxon>Chlorophyta</taxon>
        <taxon>core chlorophytes</taxon>
        <taxon>Trebouxiophyceae</taxon>
        <taxon>Trebouxiophyceae incertae sedis</taxon>
        <taxon>Elliptochloris clade</taxon>
        <taxon>Elliptochloris</taxon>
    </lineage>
</organism>
<evidence type="ECO:0000313" key="11">
    <source>
        <dbReference type="Proteomes" id="UP001445335"/>
    </source>
</evidence>
<dbReference type="GO" id="GO:0004449">
    <property type="term" value="F:isocitrate dehydrogenase (NAD+) activity"/>
    <property type="evidence" value="ECO:0007669"/>
    <property type="project" value="TreeGrafter"/>
</dbReference>
<keyword evidence="6" id="KW-0809">Transit peptide</keyword>
<proteinExistence type="inferred from homology"/>
<dbReference type="SMART" id="SM01329">
    <property type="entry name" value="Iso_dh"/>
    <property type="match status" value="1"/>
</dbReference>
<dbReference type="GO" id="GO:0005739">
    <property type="term" value="C:mitochondrion"/>
    <property type="evidence" value="ECO:0007669"/>
    <property type="project" value="TreeGrafter"/>
</dbReference>
<dbReference type="Proteomes" id="UP001445335">
    <property type="component" value="Unassembled WGS sequence"/>
</dbReference>
<sequence>MRAGAGAALLRAGSLLRASAAYQSHSAFRLFSSQAPITATLFPGDGIGPEIAEAVKKIFKAAGAPIDWDEQYISKTADPRTNSFITRENLDSVLKNRIGLKGPMATPIGKGHRSLNLTLRKELQLYANVRPCFSLPGYKTRYDDVNLVTIRENTEGEYSGLEHEVVPGVVESLKVITRKASTRVAEFAFKYAADNGRKTVTSIHKANIMKMADGLFIKCCREVKEKYPDIEYKEMIVDNACMQLVKDPTQFDVLVMPNLYGDIISDLCAGLIGGLGLTPSGNIGADGLALMEAVHGTAPDIAGKDLANPTALLMSGVMMLRHLELNEHAERIQAAALATIAEGQYLTGDLGGKAKCSEFTKAIIDHL</sequence>
<dbReference type="GO" id="GO:0006099">
    <property type="term" value="P:tricarboxylic acid cycle"/>
    <property type="evidence" value="ECO:0007669"/>
    <property type="project" value="InterPro"/>
</dbReference>
<evidence type="ECO:0000256" key="7">
    <source>
        <dbReference type="ARBA" id="ARBA00023002"/>
    </source>
</evidence>
<evidence type="ECO:0000256" key="4">
    <source>
        <dbReference type="ARBA" id="ARBA00022723"/>
    </source>
</evidence>
<protein>
    <recommendedName>
        <fullName evidence="9">Isopropylmalate dehydrogenase-like domain-containing protein</fullName>
    </recommendedName>
</protein>
<evidence type="ECO:0000256" key="1">
    <source>
        <dbReference type="ARBA" id="ARBA00001936"/>
    </source>
</evidence>
<comment type="caution">
    <text evidence="10">The sequence shown here is derived from an EMBL/GenBank/DDBJ whole genome shotgun (WGS) entry which is preliminary data.</text>
</comment>
<evidence type="ECO:0000256" key="6">
    <source>
        <dbReference type="ARBA" id="ARBA00022946"/>
    </source>
</evidence>
<accession>A0AAW1R3Z3</accession>
<dbReference type="InterPro" id="IPR019818">
    <property type="entry name" value="IsoCit/isopropylmalate_DH_CS"/>
</dbReference>
<comment type="cofactor">
    <cofactor evidence="1">
        <name>Mn(2+)</name>
        <dbReference type="ChEBI" id="CHEBI:29035"/>
    </cofactor>
</comment>
<dbReference type="AlphaFoldDB" id="A0AAW1R3Z3"/>
<dbReference type="PANTHER" id="PTHR11835:SF34">
    <property type="entry name" value="ISOCITRATE DEHYDROGENASE [NAD] SUBUNIT ALPHA, MITOCHONDRIAL"/>
    <property type="match status" value="1"/>
</dbReference>
<dbReference type="PROSITE" id="PS00470">
    <property type="entry name" value="IDH_IMDH"/>
    <property type="match status" value="1"/>
</dbReference>
<evidence type="ECO:0000259" key="9">
    <source>
        <dbReference type="SMART" id="SM01329"/>
    </source>
</evidence>
<dbReference type="Gene3D" id="3.40.718.10">
    <property type="entry name" value="Isopropylmalate Dehydrogenase"/>
    <property type="match status" value="1"/>
</dbReference>
<dbReference type="GO" id="GO:0051287">
    <property type="term" value="F:NAD binding"/>
    <property type="evidence" value="ECO:0007669"/>
    <property type="project" value="InterPro"/>
</dbReference>
<keyword evidence="4" id="KW-0479">Metal-binding</keyword>
<dbReference type="SUPFAM" id="SSF53659">
    <property type="entry name" value="Isocitrate/Isopropylmalate dehydrogenase-like"/>
    <property type="match status" value="1"/>
</dbReference>
<comment type="similarity">
    <text evidence="3">Belongs to the isocitrate and isopropylmalate dehydrogenases family.</text>
</comment>
<gene>
    <name evidence="10" type="ORF">WJX81_000577</name>
</gene>
<keyword evidence="8" id="KW-0520">NAD</keyword>
<keyword evidence="7" id="KW-0560">Oxidoreductase</keyword>
<keyword evidence="5" id="KW-0460">Magnesium</keyword>
<evidence type="ECO:0000256" key="2">
    <source>
        <dbReference type="ARBA" id="ARBA00001946"/>
    </source>
</evidence>
<name>A0AAW1R3Z3_9CHLO</name>
<evidence type="ECO:0000256" key="5">
    <source>
        <dbReference type="ARBA" id="ARBA00022842"/>
    </source>
</evidence>
<comment type="cofactor">
    <cofactor evidence="2">
        <name>Mg(2+)</name>
        <dbReference type="ChEBI" id="CHEBI:18420"/>
    </cofactor>
</comment>
<dbReference type="GO" id="GO:0000287">
    <property type="term" value="F:magnesium ion binding"/>
    <property type="evidence" value="ECO:0007669"/>
    <property type="project" value="InterPro"/>
</dbReference>
<evidence type="ECO:0000256" key="3">
    <source>
        <dbReference type="ARBA" id="ARBA00007769"/>
    </source>
</evidence>